<evidence type="ECO:0008006" key="4">
    <source>
        <dbReference type="Google" id="ProtNLM"/>
    </source>
</evidence>
<keyword evidence="3" id="KW-1185">Reference proteome</keyword>
<gene>
    <name evidence="2" type="ORF">V5799_000344</name>
</gene>
<proteinExistence type="predicted"/>
<protein>
    <recommendedName>
        <fullName evidence="4">Secreted protein</fullName>
    </recommendedName>
</protein>
<dbReference type="AlphaFoldDB" id="A0AAQ4D3B4"/>
<evidence type="ECO:0000256" key="1">
    <source>
        <dbReference type="SAM" id="SignalP"/>
    </source>
</evidence>
<dbReference type="Proteomes" id="UP001321473">
    <property type="component" value="Unassembled WGS sequence"/>
</dbReference>
<evidence type="ECO:0000313" key="2">
    <source>
        <dbReference type="EMBL" id="KAK8756954.1"/>
    </source>
</evidence>
<reference evidence="2 3" key="1">
    <citation type="journal article" date="2023" name="Arcadia Sci">
        <title>De novo assembly of a long-read Amblyomma americanum tick genome.</title>
        <authorList>
            <person name="Chou S."/>
            <person name="Poskanzer K.E."/>
            <person name="Rollins M."/>
            <person name="Thuy-Boun P.S."/>
        </authorList>
    </citation>
    <scope>NUCLEOTIDE SEQUENCE [LARGE SCALE GENOMIC DNA]</scope>
    <source>
        <strain evidence="2">F_SG_1</strain>
        <tissue evidence="2">Salivary glands</tissue>
    </source>
</reference>
<organism evidence="2 3">
    <name type="scientific">Amblyomma americanum</name>
    <name type="common">Lone star tick</name>
    <dbReference type="NCBI Taxonomy" id="6943"/>
    <lineage>
        <taxon>Eukaryota</taxon>
        <taxon>Metazoa</taxon>
        <taxon>Ecdysozoa</taxon>
        <taxon>Arthropoda</taxon>
        <taxon>Chelicerata</taxon>
        <taxon>Arachnida</taxon>
        <taxon>Acari</taxon>
        <taxon>Parasitiformes</taxon>
        <taxon>Ixodida</taxon>
        <taxon>Ixodoidea</taxon>
        <taxon>Ixodidae</taxon>
        <taxon>Amblyomminae</taxon>
        <taxon>Amblyomma</taxon>
    </lineage>
</organism>
<dbReference type="EMBL" id="JARKHS020035748">
    <property type="protein sequence ID" value="KAK8756954.1"/>
    <property type="molecule type" value="Genomic_DNA"/>
</dbReference>
<accession>A0AAQ4D3B4</accession>
<evidence type="ECO:0000313" key="3">
    <source>
        <dbReference type="Proteomes" id="UP001321473"/>
    </source>
</evidence>
<feature type="chain" id="PRO_5042848215" description="Secreted protein" evidence="1">
    <location>
        <begin position="28"/>
        <end position="129"/>
    </location>
</feature>
<comment type="caution">
    <text evidence="2">The sequence shown here is derived from an EMBL/GenBank/DDBJ whole genome shotgun (WGS) entry which is preliminary data.</text>
</comment>
<sequence>MRLRLGKRLCNFALSAVLLPAIRYDIACPSPLRTKWPVWNILRTVVPVKRAFPRRDPADQLSHRASPDISPTAFLFLRPSAHTSHSASGTSPFERTGATDPVYTSAASCRCRVESEVSFSSRLALHVFS</sequence>
<keyword evidence="1" id="KW-0732">Signal</keyword>
<feature type="signal peptide" evidence="1">
    <location>
        <begin position="1"/>
        <end position="27"/>
    </location>
</feature>
<name>A0AAQ4D3B4_AMBAM</name>